<dbReference type="STRING" id="336831.WG68_02095"/>
<keyword evidence="1" id="KW-0812">Transmembrane</keyword>
<dbReference type="Proteomes" id="UP000034228">
    <property type="component" value="Unassembled WGS sequence"/>
</dbReference>
<dbReference type="Pfam" id="PF04247">
    <property type="entry name" value="SirB"/>
    <property type="match status" value="1"/>
</dbReference>
<dbReference type="PANTHER" id="PTHR39594:SF1">
    <property type="entry name" value="PROTEIN YCHQ"/>
    <property type="match status" value="1"/>
</dbReference>
<sequence length="128" mass="14301">MEYYLPVKTLHMFCAYLSALLFVARLLLDMAAKPGWRQSPLRYVPHVNDTLLLTLAFTLVAIGPWQPFAHQWLGFKILLLLGYIGFGIGALKQRLAVPARTACALLALAQLAGIFYLARIKPLLFTLS</sequence>
<reference evidence="2 3" key="1">
    <citation type="submission" date="2015-03" db="EMBL/GenBank/DDBJ databases">
        <title>Draft genome sequences of two protease-producing strains of Arsukibacterium isolated from two cold and alkaline environments.</title>
        <authorList>
            <person name="Lylloff J.E."/>
            <person name="Skov L.B."/>
            <person name="Jepsen M."/>
            <person name="Hallin P.F."/>
            <person name="Sorensen S.J."/>
            <person name="Stougaard P."/>
            <person name="Glaring M.A."/>
        </authorList>
    </citation>
    <scope>NUCLEOTIDE SEQUENCE [LARGE SCALE GENOMIC DNA]</scope>
    <source>
        <strain evidence="2 3">GCM72</strain>
    </source>
</reference>
<feature type="transmembrane region" description="Helical" evidence="1">
    <location>
        <begin position="72"/>
        <end position="91"/>
    </location>
</feature>
<feature type="transmembrane region" description="Helical" evidence="1">
    <location>
        <begin position="6"/>
        <end position="28"/>
    </location>
</feature>
<keyword evidence="1" id="KW-1133">Transmembrane helix</keyword>
<proteinExistence type="predicted"/>
<dbReference type="EMBL" id="LAHO01000002">
    <property type="protein sequence ID" value="KKO46766.1"/>
    <property type="molecule type" value="Genomic_DNA"/>
</dbReference>
<dbReference type="GO" id="GO:0005886">
    <property type="term" value="C:plasma membrane"/>
    <property type="evidence" value="ECO:0007669"/>
    <property type="project" value="TreeGrafter"/>
</dbReference>
<dbReference type="PANTHER" id="PTHR39594">
    <property type="entry name" value="PROTEIN YCHQ"/>
    <property type="match status" value="1"/>
</dbReference>
<gene>
    <name evidence="2" type="ORF">WG68_02095</name>
</gene>
<feature type="transmembrane region" description="Helical" evidence="1">
    <location>
        <begin position="103"/>
        <end position="120"/>
    </location>
</feature>
<keyword evidence="1" id="KW-0472">Membrane</keyword>
<keyword evidence="3" id="KW-1185">Reference proteome</keyword>
<dbReference type="AlphaFoldDB" id="A0A0M2V832"/>
<evidence type="ECO:0000313" key="2">
    <source>
        <dbReference type="EMBL" id="KKO46766.1"/>
    </source>
</evidence>
<feature type="transmembrane region" description="Helical" evidence="1">
    <location>
        <begin position="49"/>
        <end position="66"/>
    </location>
</feature>
<dbReference type="RefSeq" id="WP_046556012.1">
    <property type="nucleotide sequence ID" value="NZ_LAHO01000002.1"/>
</dbReference>
<evidence type="ECO:0000256" key="1">
    <source>
        <dbReference type="SAM" id="Phobius"/>
    </source>
</evidence>
<evidence type="ECO:0000313" key="3">
    <source>
        <dbReference type="Proteomes" id="UP000034228"/>
    </source>
</evidence>
<dbReference type="PIRSF" id="PIRSF005610">
    <property type="entry name" value="SirB"/>
    <property type="match status" value="1"/>
</dbReference>
<protein>
    <submittedName>
        <fullName evidence="2">Invasion protein</fullName>
    </submittedName>
</protein>
<comment type="caution">
    <text evidence="2">The sequence shown here is derived from an EMBL/GenBank/DDBJ whole genome shotgun (WGS) entry which is preliminary data.</text>
</comment>
<accession>A0A0M2V832</accession>
<name>A0A0M2V832_9GAMM</name>
<dbReference type="PATRIC" id="fig|336831.14.peg.3574"/>
<dbReference type="InterPro" id="IPR007360">
    <property type="entry name" value="SirB"/>
</dbReference>
<organism evidence="2 3">
    <name type="scientific">Arsukibacterium ikkense</name>
    <dbReference type="NCBI Taxonomy" id="336831"/>
    <lineage>
        <taxon>Bacteria</taxon>
        <taxon>Pseudomonadati</taxon>
        <taxon>Pseudomonadota</taxon>
        <taxon>Gammaproteobacteria</taxon>
        <taxon>Chromatiales</taxon>
        <taxon>Chromatiaceae</taxon>
        <taxon>Arsukibacterium</taxon>
    </lineage>
</organism>